<dbReference type="InterPro" id="IPR000209">
    <property type="entry name" value="Peptidase_S8/S53_dom"/>
</dbReference>
<dbReference type="CDD" id="cd04056">
    <property type="entry name" value="Peptidases_S53"/>
    <property type="match status" value="1"/>
</dbReference>
<dbReference type="EMBL" id="BIFT01000001">
    <property type="protein sequence ID" value="GCE28774.1"/>
    <property type="molecule type" value="Genomic_DNA"/>
</dbReference>
<dbReference type="InterPro" id="IPR036852">
    <property type="entry name" value="Peptidase_S8/S53_dom_sf"/>
</dbReference>
<keyword evidence="6" id="KW-0106">Calcium</keyword>
<dbReference type="GO" id="GO:0008240">
    <property type="term" value="F:tripeptidyl-peptidase activity"/>
    <property type="evidence" value="ECO:0007669"/>
    <property type="project" value="TreeGrafter"/>
</dbReference>
<evidence type="ECO:0000256" key="3">
    <source>
        <dbReference type="ARBA" id="ARBA00022723"/>
    </source>
</evidence>
<evidence type="ECO:0000256" key="7">
    <source>
        <dbReference type="ARBA" id="ARBA00023145"/>
    </source>
</evidence>
<keyword evidence="3" id="KW-0479">Metal-binding</keyword>
<dbReference type="InterPro" id="IPR015366">
    <property type="entry name" value="S53_propep"/>
</dbReference>
<dbReference type="Pfam" id="PF09286">
    <property type="entry name" value="Pro-kuma_activ"/>
    <property type="match status" value="1"/>
</dbReference>
<feature type="domain" description="Peptidase S53" evidence="8">
    <location>
        <begin position="224"/>
        <end position="584"/>
    </location>
</feature>
<dbReference type="GO" id="GO:0006508">
    <property type="term" value="P:proteolysis"/>
    <property type="evidence" value="ECO:0007669"/>
    <property type="project" value="UniProtKB-KW"/>
</dbReference>
<dbReference type="GO" id="GO:0046872">
    <property type="term" value="F:metal ion binding"/>
    <property type="evidence" value="ECO:0007669"/>
    <property type="project" value="UniProtKB-KW"/>
</dbReference>
<evidence type="ECO:0000313" key="10">
    <source>
        <dbReference type="Proteomes" id="UP000287171"/>
    </source>
</evidence>
<keyword evidence="4" id="KW-0378">Hydrolase</keyword>
<accession>A0A402BBR8</accession>
<name>A0A402BBR8_9CHLR</name>
<organism evidence="9 10">
    <name type="scientific">Dictyobacter alpinus</name>
    <dbReference type="NCBI Taxonomy" id="2014873"/>
    <lineage>
        <taxon>Bacteria</taxon>
        <taxon>Bacillati</taxon>
        <taxon>Chloroflexota</taxon>
        <taxon>Ktedonobacteria</taxon>
        <taxon>Ktedonobacterales</taxon>
        <taxon>Dictyobacteraceae</taxon>
        <taxon>Dictyobacter</taxon>
    </lineage>
</organism>
<keyword evidence="5" id="KW-0720">Serine protease</keyword>
<dbReference type="SMART" id="SM00944">
    <property type="entry name" value="Pro-kuma_activ"/>
    <property type="match status" value="1"/>
</dbReference>
<dbReference type="CDD" id="cd11377">
    <property type="entry name" value="Pro-peptidase_S53"/>
    <property type="match status" value="1"/>
</dbReference>
<dbReference type="RefSeq" id="WP_126628952.1">
    <property type="nucleotide sequence ID" value="NZ_BIFT01000001.1"/>
</dbReference>
<reference evidence="10" key="1">
    <citation type="submission" date="2018-12" db="EMBL/GenBank/DDBJ databases">
        <title>Tengunoibacter tsumagoiensis gen. nov., sp. nov., Dictyobacter kobayashii sp. nov., D. alpinus sp. nov., and D. joshuensis sp. nov. and description of Dictyobacteraceae fam. nov. within the order Ktedonobacterales isolated from Tengu-no-mugimeshi.</title>
        <authorList>
            <person name="Wang C.M."/>
            <person name="Zheng Y."/>
            <person name="Sakai Y."/>
            <person name="Toyoda A."/>
            <person name="Minakuchi Y."/>
            <person name="Abe K."/>
            <person name="Yokota A."/>
            <person name="Yabe S."/>
        </authorList>
    </citation>
    <scope>NUCLEOTIDE SEQUENCE [LARGE SCALE GENOMIC DNA]</scope>
    <source>
        <strain evidence="10">Uno16</strain>
    </source>
</reference>
<evidence type="ECO:0000256" key="6">
    <source>
        <dbReference type="ARBA" id="ARBA00022837"/>
    </source>
</evidence>
<dbReference type="Pfam" id="PF00082">
    <property type="entry name" value="Peptidase_S8"/>
    <property type="match status" value="1"/>
</dbReference>
<dbReference type="InterPro" id="IPR030400">
    <property type="entry name" value="Sedolisin_dom"/>
</dbReference>
<evidence type="ECO:0000256" key="5">
    <source>
        <dbReference type="ARBA" id="ARBA00022825"/>
    </source>
</evidence>
<evidence type="ECO:0000256" key="2">
    <source>
        <dbReference type="ARBA" id="ARBA00022670"/>
    </source>
</evidence>
<dbReference type="PANTHER" id="PTHR14218:SF15">
    <property type="entry name" value="TRIPEPTIDYL-PEPTIDASE 1"/>
    <property type="match status" value="1"/>
</dbReference>
<dbReference type="SUPFAM" id="SSF52743">
    <property type="entry name" value="Subtilisin-like"/>
    <property type="match status" value="1"/>
</dbReference>
<evidence type="ECO:0000256" key="1">
    <source>
        <dbReference type="ARBA" id="ARBA00001913"/>
    </source>
</evidence>
<dbReference type="AlphaFoldDB" id="A0A402BBR8"/>
<dbReference type="Gene3D" id="3.40.50.200">
    <property type="entry name" value="Peptidase S8/S53 domain"/>
    <property type="match status" value="1"/>
</dbReference>
<comment type="cofactor">
    <cofactor evidence="1">
        <name>Ca(2+)</name>
        <dbReference type="ChEBI" id="CHEBI:29108"/>
    </cofactor>
</comment>
<keyword evidence="7" id="KW-0865">Zymogen</keyword>
<sequence>MKTSCGIYVSYRIAMVWIHICAAIALTLFNCLTTQLAMASPQQQHVRGQRIPGHAVPLLEGLTPIGPTAKVQPLHLTVLLKLHDEANLDALLAAQNNPTSPQYHHYLSTQEFNSQFAPTQAEVAVVVAYLRQQRIRINSIAANRLLIDTSTTVATAEQAFAININNYQLQTRVIYAPNVDPYVPDTVNTIIKNITGLNNVAHYRPINLQQRLRPLHPHRGPKGGFTPQELRSAYDVTPLIDAKMDGRGQTVGLFELDGYNPADIATYRQQYQLGPLNASNVLVGGASDRAGPNALEVTLDIEVISAMAPGAAQKVYIGPNDSAGINDTYNRIVTDNVAKVISVSWGECELGSSASRLDTLNTIFKQGAAQGQTFFAASGDSGAYDCNDSGIQSLAVDSPANNPYVVGVGGTTLRTDPKGVYVSEVGWGGSQLGGLLHITGSGGGKSMHFLSPDYQSGINLTDPQRQIPDVSANADPATGYSIYRTPKNPKDPAWQVVGGTSAAAPLWAGIATDINQALLASKLSPLGHALPALYRLYNTPQVYPPYHDIIKGSNLYYQAGPNYDLVTGMGTPDAWNILRDLQSSPGLPTQLLQNGGFESGMTPWQEHSGGGFELISTANPHTSKHAAYLCGYANCHDTITQTVLIPAFARRLTLDYWIYIGRGDTSTTCQDNLQIIFQTATGDPINQVQKLCNTDANGWVQYNFDVTAPLTKYVGQKIQVAFEASGTSGPRSNFFVDLDDVNLTSLAVTPGITTQLIQNQNFITGQAPPWQESSKGGYEIVSSANPHTGKYSAYLCGYPNCVDTIVQTVNLPASTRNAVLSYWVYIGRADTTTTCTDTFQAFVRPPGSPSAPTSSTDTEIQKLCNTDANGWVQYSFDITATLVPYLGKPVQVGFRTIGSSNPRSNFFVNVDDVSLYVTHT</sequence>
<comment type="caution">
    <text evidence="9">The sequence shown here is derived from an EMBL/GenBank/DDBJ whole genome shotgun (WGS) entry which is preliminary data.</text>
</comment>
<keyword evidence="2" id="KW-0645">Protease</keyword>
<dbReference type="Gene3D" id="2.60.120.260">
    <property type="entry name" value="Galactose-binding domain-like"/>
    <property type="match status" value="2"/>
</dbReference>
<dbReference type="GO" id="GO:0004252">
    <property type="term" value="F:serine-type endopeptidase activity"/>
    <property type="evidence" value="ECO:0007669"/>
    <property type="project" value="InterPro"/>
</dbReference>
<dbReference type="SUPFAM" id="SSF54897">
    <property type="entry name" value="Protease propeptides/inhibitors"/>
    <property type="match status" value="1"/>
</dbReference>
<protein>
    <recommendedName>
        <fullName evidence="8">Peptidase S53 domain-containing protein</fullName>
    </recommendedName>
</protein>
<dbReference type="OrthoDB" id="144629at2"/>
<dbReference type="InterPro" id="IPR050819">
    <property type="entry name" value="Tripeptidyl-peptidase_I"/>
</dbReference>
<dbReference type="Proteomes" id="UP000287171">
    <property type="component" value="Unassembled WGS sequence"/>
</dbReference>
<dbReference type="PROSITE" id="PS00138">
    <property type="entry name" value="SUBTILASE_SER"/>
    <property type="match status" value="1"/>
</dbReference>
<dbReference type="PROSITE" id="PS51695">
    <property type="entry name" value="SEDOLISIN"/>
    <property type="match status" value="1"/>
</dbReference>
<proteinExistence type="predicted"/>
<dbReference type="PANTHER" id="PTHR14218">
    <property type="entry name" value="PROTEASE S8 TRIPEPTIDYL PEPTIDASE I CLN2"/>
    <property type="match status" value="1"/>
</dbReference>
<evidence type="ECO:0000259" key="8">
    <source>
        <dbReference type="PROSITE" id="PS51695"/>
    </source>
</evidence>
<keyword evidence="10" id="KW-1185">Reference proteome</keyword>
<gene>
    <name evidence="9" type="ORF">KDA_42580</name>
</gene>
<evidence type="ECO:0000313" key="9">
    <source>
        <dbReference type="EMBL" id="GCE28774.1"/>
    </source>
</evidence>
<dbReference type="InterPro" id="IPR023828">
    <property type="entry name" value="Peptidase_S8_Ser-AS"/>
</dbReference>
<evidence type="ECO:0000256" key="4">
    <source>
        <dbReference type="ARBA" id="ARBA00022801"/>
    </source>
</evidence>